<keyword evidence="7 16" id="KW-0963">Cytoplasm</keyword>
<dbReference type="GO" id="GO:0005524">
    <property type="term" value="F:ATP binding"/>
    <property type="evidence" value="ECO:0007669"/>
    <property type="project" value="UniProtKB-UniRule"/>
</dbReference>
<feature type="binding site" evidence="16">
    <location>
        <position position="79"/>
    </location>
    <ligand>
        <name>substrate</name>
    </ligand>
</feature>
<gene>
    <name evidence="16" type="primary">coaX</name>
    <name evidence="18" type="ORF">N475_10915</name>
</gene>
<evidence type="ECO:0000256" key="17">
    <source>
        <dbReference type="SAM" id="Coils"/>
    </source>
</evidence>
<reference evidence="18 19" key="1">
    <citation type="submission" date="2013-07" db="EMBL/GenBank/DDBJ databases">
        <title>Comparative Genomic and Metabolomic Analysis of Twelve Strains of Pseudoalteromonas luteoviolacea.</title>
        <authorList>
            <person name="Vynne N.G."/>
            <person name="Mansson M."/>
            <person name="Gram L."/>
        </authorList>
    </citation>
    <scope>NUCLEOTIDE SEQUENCE [LARGE SCALE GENOMIC DNA]</scope>
    <source>
        <strain evidence="18 19">DSM 6061</strain>
    </source>
</reference>
<comment type="catalytic activity">
    <reaction evidence="1 16">
        <text>(R)-pantothenate + ATP = (R)-4'-phosphopantothenate + ADP + H(+)</text>
        <dbReference type="Rhea" id="RHEA:16373"/>
        <dbReference type="ChEBI" id="CHEBI:10986"/>
        <dbReference type="ChEBI" id="CHEBI:15378"/>
        <dbReference type="ChEBI" id="CHEBI:29032"/>
        <dbReference type="ChEBI" id="CHEBI:30616"/>
        <dbReference type="ChEBI" id="CHEBI:456216"/>
        <dbReference type="EC" id="2.7.1.33"/>
    </reaction>
</comment>
<evidence type="ECO:0000256" key="3">
    <source>
        <dbReference type="ARBA" id="ARBA00004496"/>
    </source>
</evidence>
<comment type="subunit">
    <text evidence="5 16">Homodimer.</text>
</comment>
<keyword evidence="17" id="KW-0175">Coiled coil</keyword>
<comment type="subcellular location">
    <subcellularLocation>
        <location evidence="3 16">Cytoplasm</location>
    </subcellularLocation>
</comment>
<keyword evidence="12 16" id="KW-0630">Potassium</keyword>
<evidence type="ECO:0000313" key="18">
    <source>
        <dbReference type="EMBL" id="KZN40631.1"/>
    </source>
</evidence>
<dbReference type="GO" id="GO:0005737">
    <property type="term" value="C:cytoplasm"/>
    <property type="evidence" value="ECO:0007669"/>
    <property type="project" value="UniProtKB-SubCell"/>
</dbReference>
<keyword evidence="19" id="KW-1185">Reference proteome</keyword>
<evidence type="ECO:0000256" key="11">
    <source>
        <dbReference type="ARBA" id="ARBA00022840"/>
    </source>
</evidence>
<feature type="binding site" evidence="16">
    <location>
        <position position="164"/>
    </location>
    <ligand>
        <name>substrate</name>
    </ligand>
</feature>
<sequence length="237" mass="25878">MRLLIDVGNTAVKVATERQGQISVISEPTIPWQDVSEVLIAQVGKNDDLEPILQQAKSRSLPYMFATVTATLGDLVCAYPEFNNLGIDRWLTVVASHHLFPGKACVIVDSGTATKVDVLTASGQHQGGWILPGLDMMIDSLVANTQKVFSDEHTEFATSFGKNTPNAVKNAALSATVALAQRAIDEIEQSVEAQQLQLVFAGGYGELIQQHLDNSGIYFDDLVMQGLIYWRKYQQNA</sequence>
<comment type="caution">
    <text evidence="18">The sequence shown here is derived from an EMBL/GenBank/DDBJ whole genome shotgun (WGS) entry which is preliminary data.</text>
</comment>
<evidence type="ECO:0000256" key="16">
    <source>
        <dbReference type="HAMAP-Rule" id="MF_01274"/>
    </source>
</evidence>
<evidence type="ECO:0000256" key="8">
    <source>
        <dbReference type="ARBA" id="ARBA00022679"/>
    </source>
</evidence>
<feature type="binding site" evidence="16">
    <location>
        <position position="112"/>
    </location>
    <ligand>
        <name>ATP</name>
        <dbReference type="ChEBI" id="CHEBI:30616"/>
    </ligand>
</feature>
<dbReference type="GO" id="GO:0015937">
    <property type="term" value="P:coenzyme A biosynthetic process"/>
    <property type="evidence" value="ECO:0007669"/>
    <property type="project" value="UniProtKB-UniRule"/>
</dbReference>
<dbReference type="CDD" id="cd24015">
    <property type="entry name" value="ASKHA_NBD_PanK-III"/>
    <property type="match status" value="1"/>
</dbReference>
<dbReference type="PANTHER" id="PTHR34265">
    <property type="entry name" value="TYPE III PANTOTHENATE KINASE"/>
    <property type="match status" value="1"/>
</dbReference>
<dbReference type="GO" id="GO:0004594">
    <property type="term" value="F:pantothenate kinase activity"/>
    <property type="evidence" value="ECO:0007669"/>
    <property type="project" value="UniProtKB-UniRule"/>
</dbReference>
<dbReference type="Proteomes" id="UP000076643">
    <property type="component" value="Unassembled WGS sequence"/>
</dbReference>
<dbReference type="RefSeq" id="WP_063364923.1">
    <property type="nucleotide sequence ID" value="NZ_AQHB01000035.1"/>
</dbReference>
<feature type="coiled-coil region" evidence="17">
    <location>
        <begin position="170"/>
        <end position="197"/>
    </location>
</feature>
<comment type="cofactor">
    <cofactor evidence="2">
        <name>K(+)</name>
        <dbReference type="ChEBI" id="CHEBI:29103"/>
    </cofactor>
</comment>
<feature type="binding site" evidence="16">
    <location>
        <position position="109"/>
    </location>
    <ligand>
        <name>K(+)</name>
        <dbReference type="ChEBI" id="CHEBI:29103"/>
    </ligand>
</feature>
<comment type="function">
    <text evidence="16">Catalyzes the phosphorylation of pantothenate (Pan), the first step in CoA biosynthesis.</text>
</comment>
<evidence type="ECO:0000256" key="12">
    <source>
        <dbReference type="ARBA" id="ARBA00022958"/>
    </source>
</evidence>
<protein>
    <recommendedName>
        <fullName evidence="15 16">Type III pantothenate kinase</fullName>
        <ecNumber evidence="6 16">2.7.1.33</ecNumber>
    </recommendedName>
    <alternativeName>
        <fullName evidence="16">PanK-III</fullName>
    </alternativeName>
    <alternativeName>
        <fullName evidence="16">Pantothenic acid kinase</fullName>
    </alternativeName>
</protein>
<evidence type="ECO:0000256" key="1">
    <source>
        <dbReference type="ARBA" id="ARBA00001206"/>
    </source>
</evidence>
<dbReference type="GO" id="GO:0046872">
    <property type="term" value="F:metal ion binding"/>
    <property type="evidence" value="ECO:0007669"/>
    <property type="project" value="UniProtKB-KW"/>
</dbReference>
<keyword evidence="13 16" id="KW-0173">Coenzyme A biosynthesis</keyword>
<keyword evidence="16" id="KW-0479">Metal-binding</keyword>
<dbReference type="InterPro" id="IPR004619">
    <property type="entry name" value="Type_III_PanK"/>
</dbReference>
<dbReference type="NCBIfam" id="TIGR00671">
    <property type="entry name" value="baf"/>
    <property type="match status" value="1"/>
</dbReference>
<dbReference type="PATRIC" id="fig|1365250.3.peg.1408"/>
<dbReference type="STRING" id="43657.S4054249_00620"/>
<dbReference type="Pfam" id="PF03309">
    <property type="entry name" value="Pan_kinase"/>
    <property type="match status" value="1"/>
</dbReference>
<evidence type="ECO:0000256" key="5">
    <source>
        <dbReference type="ARBA" id="ARBA00011738"/>
    </source>
</evidence>
<evidence type="ECO:0000256" key="4">
    <source>
        <dbReference type="ARBA" id="ARBA00005225"/>
    </source>
</evidence>
<accession>A0A162A0D6</accession>
<name>A0A162A0D6_9GAMM</name>
<keyword evidence="8 16" id="KW-0808">Transferase</keyword>
<feature type="active site" description="Proton acceptor" evidence="16">
    <location>
        <position position="88"/>
    </location>
</feature>
<keyword evidence="10 16" id="KW-0418">Kinase</keyword>
<comment type="similarity">
    <text evidence="14 16">Belongs to the type III pantothenate kinase family.</text>
</comment>
<dbReference type="InterPro" id="IPR043129">
    <property type="entry name" value="ATPase_NBD"/>
</dbReference>
<evidence type="ECO:0000256" key="6">
    <source>
        <dbReference type="ARBA" id="ARBA00012102"/>
    </source>
</evidence>
<evidence type="ECO:0000256" key="13">
    <source>
        <dbReference type="ARBA" id="ARBA00022993"/>
    </source>
</evidence>
<keyword evidence="9 16" id="KW-0547">Nucleotide-binding</keyword>
<dbReference type="AlphaFoldDB" id="A0A162A0D6"/>
<evidence type="ECO:0000256" key="15">
    <source>
        <dbReference type="ARBA" id="ARBA00040883"/>
    </source>
</evidence>
<dbReference type="UniPathway" id="UPA00241">
    <property type="reaction ID" value="UER00352"/>
</dbReference>
<evidence type="ECO:0000256" key="10">
    <source>
        <dbReference type="ARBA" id="ARBA00022777"/>
    </source>
</evidence>
<comment type="cofactor">
    <cofactor evidence="16">
        <name>NH4(+)</name>
        <dbReference type="ChEBI" id="CHEBI:28938"/>
    </cofactor>
    <cofactor evidence="16">
        <name>K(+)</name>
        <dbReference type="ChEBI" id="CHEBI:29103"/>
    </cofactor>
    <text evidence="16">A monovalent cation. Ammonium or potassium.</text>
</comment>
<dbReference type="PANTHER" id="PTHR34265:SF1">
    <property type="entry name" value="TYPE III PANTOTHENATE KINASE"/>
    <property type="match status" value="1"/>
</dbReference>
<evidence type="ECO:0000256" key="14">
    <source>
        <dbReference type="ARBA" id="ARBA00038036"/>
    </source>
</evidence>
<proteinExistence type="inferred from homology"/>
<feature type="binding site" evidence="16">
    <location>
        <begin position="86"/>
        <end position="89"/>
    </location>
    <ligand>
        <name>substrate</name>
    </ligand>
</feature>
<keyword evidence="11 16" id="KW-0067">ATP-binding</keyword>
<comment type="pathway">
    <text evidence="4 16">Cofactor biosynthesis; coenzyme A biosynthesis; CoA from (R)-pantothenate: step 1/5.</text>
</comment>
<feature type="binding site" evidence="16">
    <location>
        <begin position="6"/>
        <end position="13"/>
    </location>
    <ligand>
        <name>ATP</name>
        <dbReference type="ChEBI" id="CHEBI:30616"/>
    </ligand>
</feature>
<dbReference type="Gene3D" id="3.30.420.40">
    <property type="match status" value="2"/>
</dbReference>
<dbReference type="HAMAP" id="MF_01274">
    <property type="entry name" value="Pantothen_kinase_3"/>
    <property type="match status" value="1"/>
</dbReference>
<evidence type="ECO:0000313" key="19">
    <source>
        <dbReference type="Proteomes" id="UP000076643"/>
    </source>
</evidence>
<evidence type="ECO:0000256" key="2">
    <source>
        <dbReference type="ARBA" id="ARBA00001958"/>
    </source>
</evidence>
<evidence type="ECO:0000256" key="9">
    <source>
        <dbReference type="ARBA" id="ARBA00022741"/>
    </source>
</evidence>
<dbReference type="SUPFAM" id="SSF53067">
    <property type="entry name" value="Actin-like ATPase domain"/>
    <property type="match status" value="2"/>
</dbReference>
<organism evidence="18 19">
    <name type="scientific">Pseudoalteromonas luteoviolacea DSM 6061</name>
    <dbReference type="NCBI Taxonomy" id="1365250"/>
    <lineage>
        <taxon>Bacteria</taxon>
        <taxon>Pseudomonadati</taxon>
        <taxon>Pseudomonadota</taxon>
        <taxon>Gammaproteobacteria</taxon>
        <taxon>Alteromonadales</taxon>
        <taxon>Pseudoalteromonadaceae</taxon>
        <taxon>Pseudoalteromonas</taxon>
    </lineage>
</organism>
<dbReference type="EMBL" id="AUYB01000093">
    <property type="protein sequence ID" value="KZN40631.1"/>
    <property type="molecule type" value="Genomic_DNA"/>
</dbReference>
<evidence type="ECO:0000256" key="7">
    <source>
        <dbReference type="ARBA" id="ARBA00022490"/>
    </source>
</evidence>
<dbReference type="EC" id="2.7.1.33" evidence="6 16"/>